<dbReference type="AlphaFoldDB" id="A0A1T4VH94"/>
<proteinExistence type="predicted"/>
<accession>A0A1T4VH94</accession>
<evidence type="ECO:0000313" key="1">
    <source>
        <dbReference type="EMBL" id="SKA64293.1"/>
    </source>
</evidence>
<reference evidence="2" key="1">
    <citation type="submission" date="2017-02" db="EMBL/GenBank/DDBJ databases">
        <authorList>
            <person name="Varghese N."/>
            <person name="Submissions S."/>
        </authorList>
    </citation>
    <scope>NUCLEOTIDE SEQUENCE [LARGE SCALE GENOMIC DNA]</scope>
    <source>
        <strain evidence="2">DSM 3072</strain>
    </source>
</reference>
<dbReference type="RefSeq" id="WP_159443055.1">
    <property type="nucleotide sequence ID" value="NZ_FUXX01000025.1"/>
</dbReference>
<dbReference type="Proteomes" id="UP000242432">
    <property type="component" value="Unassembled WGS sequence"/>
</dbReference>
<dbReference type="Pfam" id="PF11185">
    <property type="entry name" value="DUF2971"/>
    <property type="match status" value="1"/>
</dbReference>
<evidence type="ECO:0008006" key="3">
    <source>
        <dbReference type="Google" id="ProtNLM"/>
    </source>
</evidence>
<dbReference type="InterPro" id="IPR021352">
    <property type="entry name" value="DUF2971"/>
</dbReference>
<dbReference type="EMBL" id="FUXX01000025">
    <property type="protein sequence ID" value="SKA64293.1"/>
    <property type="molecule type" value="Genomic_DNA"/>
</dbReference>
<keyword evidence="2" id="KW-1185">Reference proteome</keyword>
<sequence>MNDKNSKDFLLDCYFDLRSCFDNVKQEFVSYKGMLVPFTQNKILYHYCTIDAFYNIIKSNCFWLSCPTYLNDLTEFKYSQKIFFENIAKYKESLVKTKVSKDESCFSNMLNDMLSRFSNYFENREKELDYNNQSFLICFSSEGDSLAMWNSYISNNTGVSIGLDFSKEDYFIELNSADFREKVSPFNQLPKGAFYDIKYFDKPVLENKIGELLENIREVYLLDLMKLKKADKYSIDNFNEYFSSNCYLNFLDLSIYIKDSNFQFEKETRFISSNFEKDDIKFRVKNNFIVPYIEFPKLPSNYMEDKSETERRCSYKIPIVSLTLSPGCSEANLVIHSLKSYLFSKGYDVNKIQFKESEIPFVSRC</sequence>
<gene>
    <name evidence="1" type="ORF">SAMN02745213_01515</name>
</gene>
<name>A0A1T4VH94_9GAMM</name>
<evidence type="ECO:0000313" key="2">
    <source>
        <dbReference type="Proteomes" id="UP000242432"/>
    </source>
</evidence>
<organism evidence="1 2">
    <name type="scientific">Succinivibrio dextrinosolvens DSM 3072</name>
    <dbReference type="NCBI Taxonomy" id="1123324"/>
    <lineage>
        <taxon>Bacteria</taxon>
        <taxon>Pseudomonadati</taxon>
        <taxon>Pseudomonadota</taxon>
        <taxon>Gammaproteobacteria</taxon>
        <taxon>Aeromonadales</taxon>
        <taxon>Succinivibrionaceae</taxon>
        <taxon>Succinivibrio</taxon>
    </lineage>
</organism>
<protein>
    <recommendedName>
        <fullName evidence="3">DUF2971 domain-containing protein</fullName>
    </recommendedName>
</protein>